<keyword evidence="2" id="KW-1185">Reference proteome</keyword>
<sequence length="801" mass="89814">MTANPKFAPFSEISNGKRLFLKTSLLGAAGAALSACGGSGSDEDPNYSSEDERTPVEYVDVPDTLTPPVSEWDLHVNPLQRALGVTQVRVIQDGLPLAGVPIEGTGADGALCFSGFTDNDGAFSWEGERTLGLHISAHGPLGRLSHYAVQDPAQSLAPLVLNVATTLADRVRQIRQWLPSQAETRVQRFLSIRSNVDLSITFIDHHELDHAQFAQARSQSGLTQDAFIDSLAELAAADDYDAHIVDFGDPTLPEPDTLGISSTEFLEEVLRYAKLVNDANFLDKTIVTFFGALTLDIIGHFLPKDDPVMRKLNEISKKIDDVQKGLDAILKELQGFIEESKRAGLAKLDINLAQLNLDIQMYGDDHEAIRTRLLQMLREFNLHNDLAVTEQVLGFFGGFGSDSHNAVPTYLYMFKRYNSLQQTFGEEGIGFQLEAPEGALTRRTFYSKDSEGVYLSALINLQLLYIKSMAWVMTYESGMASALADRPGERDHEGMSYQDRVSNLKAYAKKMLLFNAFFEDLKAFKQLPHPCVFLHTPDDSAWFADPTKYELTGEKIGFYGGWHPWNTVWEKGVSYKEWTSRDSYGNLRQAHLQLPPEIISMADKDGSWGPPSVFMVEQAILEPMRRTGRLMQDLMLSAGAPGNGFYGFNEKGKPKFCIWLDDLSPVTSPGNSNASYLQFFCKEPRETPLGGEYRRYYAKLHTGEVKPKMITFRITNQELSKTFCIMGAAAFSRYIDEYKENPAERGVYYLGNYGEDKNFYYPALKAVRDVKSYYPWQRYANLFNATEGFNITALQKRYGFN</sequence>
<protein>
    <recommendedName>
        <fullName evidence="3">Lipoprotein</fullName>
    </recommendedName>
</protein>
<name>A0ABS8CB67_9BURK</name>
<comment type="caution">
    <text evidence="1">The sequence shown here is derived from an EMBL/GenBank/DDBJ whole genome shotgun (WGS) entry which is preliminary data.</text>
</comment>
<dbReference type="EMBL" id="JACDXW010000002">
    <property type="protein sequence ID" value="MCB5363281.1"/>
    <property type="molecule type" value="Genomic_DNA"/>
</dbReference>
<proteinExistence type="predicted"/>
<reference evidence="1 2" key="1">
    <citation type="submission" date="2020-07" db="EMBL/GenBank/DDBJ databases">
        <title>Pusillimonas sp. nov., isolated from poultry manure in Taiwan.</title>
        <authorList>
            <person name="Lin S.-Y."/>
            <person name="Tang Y.-S."/>
            <person name="Young C.-C."/>
        </authorList>
    </citation>
    <scope>NUCLEOTIDE SEQUENCE [LARGE SCALE GENOMIC DNA]</scope>
    <source>
        <strain evidence="1 2">CC-YST705</strain>
    </source>
</reference>
<dbReference type="RefSeq" id="WP_226953597.1">
    <property type="nucleotide sequence ID" value="NZ_JACDXW010000002.1"/>
</dbReference>
<gene>
    <name evidence="1" type="ORF">H0484_05875</name>
</gene>
<evidence type="ECO:0000313" key="1">
    <source>
        <dbReference type="EMBL" id="MCB5363281.1"/>
    </source>
</evidence>
<organism evidence="1 2">
    <name type="scientific">Mesopusillimonas faecipullorum</name>
    <dbReference type="NCBI Taxonomy" id="2755040"/>
    <lineage>
        <taxon>Bacteria</taxon>
        <taxon>Pseudomonadati</taxon>
        <taxon>Pseudomonadota</taxon>
        <taxon>Betaproteobacteria</taxon>
        <taxon>Burkholderiales</taxon>
        <taxon>Alcaligenaceae</taxon>
        <taxon>Mesopusillimonas</taxon>
    </lineage>
</organism>
<dbReference type="Proteomes" id="UP000776983">
    <property type="component" value="Unassembled WGS sequence"/>
</dbReference>
<evidence type="ECO:0008006" key="3">
    <source>
        <dbReference type="Google" id="ProtNLM"/>
    </source>
</evidence>
<accession>A0ABS8CB67</accession>
<evidence type="ECO:0000313" key="2">
    <source>
        <dbReference type="Proteomes" id="UP000776983"/>
    </source>
</evidence>